<dbReference type="InterPro" id="IPR052570">
    <property type="entry name" value="FliJ"/>
</dbReference>
<protein>
    <recommendedName>
        <fullName evidence="3">Flagellar FliJ protein</fullName>
    </recommendedName>
</protein>
<dbReference type="AlphaFoldDB" id="A0A4D6XYM8"/>
<comment type="similarity">
    <text evidence="2">Belongs to the FliJ family.</text>
</comment>
<keyword evidence="6" id="KW-0145">Chemotaxis</keyword>
<reference evidence="11 12" key="1">
    <citation type="submission" date="2018-12" db="EMBL/GenBank/DDBJ databases">
        <authorList>
            <person name="Chong R.A."/>
        </authorList>
    </citation>
    <scope>NUCLEOTIDE SEQUENCE [LARGE SCALE GENOMIC DNA]</scope>
    <source>
        <strain evidence="11 12">Ane</strain>
    </source>
</reference>
<evidence type="ECO:0000256" key="8">
    <source>
        <dbReference type="ARBA" id="ARBA00022927"/>
    </source>
</evidence>
<evidence type="ECO:0000256" key="1">
    <source>
        <dbReference type="ARBA" id="ARBA00004413"/>
    </source>
</evidence>
<proteinExistence type="inferred from homology"/>
<gene>
    <name evidence="11" type="ORF">D9V64_00390</name>
</gene>
<dbReference type="GO" id="GO:0009288">
    <property type="term" value="C:bacterial-type flagellum"/>
    <property type="evidence" value="ECO:0007669"/>
    <property type="project" value="InterPro"/>
</dbReference>
<dbReference type="InterPro" id="IPR053716">
    <property type="entry name" value="Flag_assembly_chemotaxis_eff"/>
</dbReference>
<keyword evidence="8" id="KW-0653">Protein transport</keyword>
<evidence type="ECO:0000256" key="7">
    <source>
        <dbReference type="ARBA" id="ARBA00022795"/>
    </source>
</evidence>
<keyword evidence="11" id="KW-0969">Cilium</keyword>
<dbReference type="PANTHER" id="PTHR38786">
    <property type="entry name" value="FLAGELLAR FLIJ PROTEIN"/>
    <property type="match status" value="1"/>
</dbReference>
<dbReference type="Gene3D" id="1.10.287.1700">
    <property type="match status" value="1"/>
</dbReference>
<evidence type="ECO:0000256" key="4">
    <source>
        <dbReference type="ARBA" id="ARBA00022448"/>
    </source>
</evidence>
<keyword evidence="10" id="KW-1006">Bacterial flagellum protein export</keyword>
<dbReference type="GO" id="GO:0044781">
    <property type="term" value="P:bacterial-type flagellum organization"/>
    <property type="evidence" value="ECO:0007669"/>
    <property type="project" value="UniProtKB-KW"/>
</dbReference>
<keyword evidence="9" id="KW-0472">Membrane</keyword>
<keyword evidence="5" id="KW-1003">Cell membrane</keyword>
<dbReference type="GO" id="GO:0071973">
    <property type="term" value="P:bacterial-type flagellum-dependent cell motility"/>
    <property type="evidence" value="ECO:0007669"/>
    <property type="project" value="InterPro"/>
</dbReference>
<keyword evidence="11" id="KW-0966">Cell projection</keyword>
<keyword evidence="7" id="KW-1005">Bacterial flagellum biogenesis</keyword>
<dbReference type="EMBL" id="CP034885">
    <property type="protein sequence ID" value="QCI18641.1"/>
    <property type="molecule type" value="Genomic_DNA"/>
</dbReference>
<dbReference type="GO" id="GO:0015031">
    <property type="term" value="P:protein transport"/>
    <property type="evidence" value="ECO:0007669"/>
    <property type="project" value="UniProtKB-KW"/>
</dbReference>
<reference evidence="11 12" key="2">
    <citation type="submission" date="2019-05" db="EMBL/GenBank/DDBJ databases">
        <title>Genome evolution of the obligate endosymbiont Buchnera aphidicola.</title>
        <authorList>
            <person name="Moran N.A."/>
        </authorList>
    </citation>
    <scope>NUCLEOTIDE SEQUENCE [LARGE SCALE GENOMIC DNA]</scope>
    <source>
        <strain evidence="11 12">Ane</strain>
    </source>
</reference>
<evidence type="ECO:0000256" key="6">
    <source>
        <dbReference type="ARBA" id="ARBA00022500"/>
    </source>
</evidence>
<accession>A0A4D6XYM8</accession>
<dbReference type="GO" id="GO:0006935">
    <property type="term" value="P:chemotaxis"/>
    <property type="evidence" value="ECO:0007669"/>
    <property type="project" value="UniProtKB-KW"/>
</dbReference>
<keyword evidence="4" id="KW-0813">Transport</keyword>
<dbReference type="GO" id="GO:0005886">
    <property type="term" value="C:plasma membrane"/>
    <property type="evidence" value="ECO:0007669"/>
    <property type="project" value="UniProtKB-SubCell"/>
</dbReference>
<evidence type="ECO:0000256" key="10">
    <source>
        <dbReference type="ARBA" id="ARBA00023225"/>
    </source>
</evidence>
<evidence type="ECO:0000256" key="3">
    <source>
        <dbReference type="ARBA" id="ARBA00020392"/>
    </source>
</evidence>
<dbReference type="Proteomes" id="UP000298791">
    <property type="component" value="Chromosome"/>
</dbReference>
<name>A0A4D6XYM8_9GAMM</name>
<dbReference type="InterPro" id="IPR012823">
    <property type="entry name" value="Flagell_FliJ"/>
</dbReference>
<evidence type="ECO:0000256" key="9">
    <source>
        <dbReference type="ARBA" id="ARBA00023136"/>
    </source>
</evidence>
<dbReference type="RefSeq" id="WP_158366270.1">
    <property type="nucleotide sequence ID" value="NZ_CP034885.1"/>
</dbReference>
<dbReference type="Pfam" id="PF02050">
    <property type="entry name" value="FliJ"/>
    <property type="match status" value="1"/>
</dbReference>
<organism evidence="11 12">
    <name type="scientific">Buchnera aphidicola</name>
    <name type="common">Aphis nerii</name>
    <dbReference type="NCBI Taxonomy" id="1241835"/>
    <lineage>
        <taxon>Bacteria</taxon>
        <taxon>Pseudomonadati</taxon>
        <taxon>Pseudomonadota</taxon>
        <taxon>Gammaproteobacteria</taxon>
        <taxon>Enterobacterales</taxon>
        <taxon>Erwiniaceae</taxon>
        <taxon>Buchnera</taxon>
    </lineage>
</organism>
<dbReference type="PANTHER" id="PTHR38786:SF1">
    <property type="entry name" value="FLAGELLAR FLIJ PROTEIN"/>
    <property type="match status" value="1"/>
</dbReference>
<evidence type="ECO:0000313" key="11">
    <source>
        <dbReference type="EMBL" id="QCI18641.1"/>
    </source>
</evidence>
<evidence type="ECO:0000256" key="5">
    <source>
        <dbReference type="ARBA" id="ARBA00022475"/>
    </source>
</evidence>
<evidence type="ECO:0000313" key="12">
    <source>
        <dbReference type="Proteomes" id="UP000298791"/>
    </source>
</evidence>
<evidence type="ECO:0000256" key="2">
    <source>
        <dbReference type="ARBA" id="ARBA00010004"/>
    </source>
</evidence>
<keyword evidence="11" id="KW-0282">Flagellum</keyword>
<comment type="subcellular location">
    <subcellularLocation>
        <location evidence="1">Cell membrane</location>
        <topology evidence="1">Peripheral membrane protein</topology>
        <orientation evidence="1">Cytoplasmic side</orientation>
    </subcellularLocation>
</comment>
<dbReference type="OrthoDB" id="6554218at2"/>
<sequence length="150" mass="18521">MKNKKNLFFILENIEKQKIKQETINIKNLYIQKKEHIKQLKLLIKFRNEYITKLNIKLKSGISIDCWKVYNNFIFMLYVAIKENNNIVKKHEYIIKKNIDQWLKNHVKLKTWNFLNQKNKILFKNRQILKENIVSDQFSQFEFFKKRQLL</sequence>